<dbReference type="SUPFAM" id="SSF50249">
    <property type="entry name" value="Nucleic acid-binding proteins"/>
    <property type="match status" value="1"/>
</dbReference>
<dbReference type="GO" id="GO:0003723">
    <property type="term" value="F:RNA binding"/>
    <property type="evidence" value="ECO:0007669"/>
    <property type="project" value="InterPro"/>
</dbReference>
<feature type="binding site" evidence="11">
    <location>
        <position position="177"/>
    </location>
    <ligand>
        <name>[4Fe-4S] cluster</name>
        <dbReference type="ChEBI" id="CHEBI:49883"/>
    </ligand>
</feature>
<evidence type="ECO:0000256" key="13">
    <source>
        <dbReference type="PROSITE-ProRule" id="PRU10015"/>
    </source>
</evidence>
<feature type="binding site" evidence="11">
    <location>
        <position position="95"/>
    </location>
    <ligand>
        <name>[4Fe-4S] cluster</name>
        <dbReference type="ChEBI" id="CHEBI:49883"/>
    </ligand>
</feature>
<feature type="binding site" evidence="11">
    <location>
        <position position="89"/>
    </location>
    <ligand>
        <name>[4Fe-4S] cluster</name>
        <dbReference type="ChEBI" id="CHEBI:49883"/>
    </ligand>
</feature>
<sequence length="464" mass="52369">MKYSRQAKTTTATHTFVVEALSHEGRGISHYHESADHPVDKHGKKVFIQFALPDERVAATIIRQSKRFEEAETVTLLSAPSIYRTAPICEHFTVCGGCSLQHMQADEQIRVKQNTLASHLQHFSGLSPEVWLPAIRSTRQDYRRRARIGVRYVDSSKKLVMGFRARQTNRLVPIQHCPILDVELDQALPEVYQLLNILTARKDIGHIELSMGSHEIALLIRHTAPLPPSDLKKLQQFAQQKRWQLYLQPKDAGSVHRIDTDAPMRLSYQLANFGLQLGFAPTDFTQVNDGVNQQMINLACKLLDLRVGERVLDLFCGLGNFSLPIAQCVGEQGHVVAVEGSEAMVERGRENAIRNQLKNIEFYAQDLTQDFSKQPWAKQGFDALLIDPPRSGAEQVMQYIANFDAKRIVYVSCDPATLARDAGILVQKGYRLKQAGVMDMFTHTSHVESITLFEKIQQCNNESE</sequence>
<keyword evidence="15" id="KW-1185">Reference proteome</keyword>
<keyword evidence="8 11" id="KW-0411">Iron-sulfur</keyword>
<keyword evidence="2 11" id="KW-0698">rRNA processing</keyword>
<dbReference type="InterPro" id="IPR010280">
    <property type="entry name" value="U5_MeTrfase_fam"/>
</dbReference>
<comment type="similarity">
    <text evidence="11">Belongs to the class I-like SAM-binding methyltransferase superfamily. RNA M5U methyltransferase family. RlmD subfamily.</text>
</comment>
<dbReference type="GO" id="GO:0070475">
    <property type="term" value="P:rRNA base methylation"/>
    <property type="evidence" value="ECO:0007669"/>
    <property type="project" value="TreeGrafter"/>
</dbReference>
<dbReference type="InterPro" id="IPR030390">
    <property type="entry name" value="MeTrfase_TrmA_AS"/>
</dbReference>
<evidence type="ECO:0000256" key="3">
    <source>
        <dbReference type="ARBA" id="ARBA00022603"/>
    </source>
</evidence>
<dbReference type="EMBL" id="FMYL01000013">
    <property type="protein sequence ID" value="SDC23866.1"/>
    <property type="molecule type" value="Genomic_DNA"/>
</dbReference>
<dbReference type="GO" id="GO:0070041">
    <property type="term" value="F:rRNA (uridine-C5-)-methyltransferase activity"/>
    <property type="evidence" value="ECO:0007669"/>
    <property type="project" value="UniProtKB-UniRule"/>
</dbReference>
<dbReference type="GO" id="GO:0005506">
    <property type="term" value="F:iron ion binding"/>
    <property type="evidence" value="ECO:0007669"/>
    <property type="project" value="UniProtKB-UniRule"/>
</dbReference>
<feature type="binding site" evidence="11 12">
    <location>
        <position position="286"/>
    </location>
    <ligand>
        <name>S-adenosyl-L-methionine</name>
        <dbReference type="ChEBI" id="CHEBI:59789"/>
    </ligand>
</feature>
<dbReference type="HAMAP" id="MF_01010">
    <property type="entry name" value="23SrRNA_methyltr_RlmD"/>
    <property type="match status" value="1"/>
</dbReference>
<dbReference type="NCBIfam" id="TIGR00479">
    <property type="entry name" value="rumA"/>
    <property type="match status" value="1"/>
</dbReference>
<reference evidence="15" key="1">
    <citation type="submission" date="2016-09" db="EMBL/GenBank/DDBJ databases">
        <authorList>
            <person name="Varghese N."/>
            <person name="Submissions S."/>
        </authorList>
    </citation>
    <scope>NUCLEOTIDE SEQUENCE [LARGE SCALE GENOMIC DNA]</scope>
    <source>
        <strain evidence="15">ANC 4422</strain>
    </source>
</reference>
<dbReference type="PANTHER" id="PTHR11061">
    <property type="entry name" value="RNA M5U METHYLTRANSFERASE"/>
    <property type="match status" value="1"/>
</dbReference>
<gene>
    <name evidence="11" type="primary">rlmD</name>
    <name evidence="14" type="ORF">SAMN05421733_11331</name>
</gene>
<evidence type="ECO:0000256" key="2">
    <source>
        <dbReference type="ARBA" id="ARBA00022552"/>
    </source>
</evidence>
<dbReference type="NCBIfam" id="NF009639">
    <property type="entry name" value="PRK13168.1"/>
    <property type="match status" value="1"/>
</dbReference>
<comment type="function">
    <text evidence="10 11">Catalyzes the formation of 5-methyl-uridine at position 1939 (m5U1939) in 23S rRNA.</text>
</comment>
<name>A0A1G6K0R1_9GAMM</name>
<evidence type="ECO:0000313" key="15">
    <source>
        <dbReference type="Proteomes" id="UP000242501"/>
    </source>
</evidence>
<evidence type="ECO:0000256" key="1">
    <source>
        <dbReference type="ARBA" id="ARBA00022485"/>
    </source>
</evidence>
<dbReference type="AlphaFoldDB" id="A0A1G6K0R1"/>
<evidence type="ECO:0000313" key="14">
    <source>
        <dbReference type="EMBL" id="SDC23866.1"/>
    </source>
</evidence>
<evidence type="ECO:0000256" key="5">
    <source>
        <dbReference type="ARBA" id="ARBA00022691"/>
    </source>
</evidence>
<protein>
    <recommendedName>
        <fullName evidence="11">23S rRNA (uracil(1939)-C(5))-methyltransferase RlmD</fullName>
        <ecNumber evidence="11">2.1.1.190</ecNumber>
    </recommendedName>
    <alternativeName>
        <fullName evidence="11">23S rRNA(m5U1939)-methyltransferase</fullName>
    </alternativeName>
</protein>
<dbReference type="SUPFAM" id="SSF53335">
    <property type="entry name" value="S-adenosyl-L-methionine-dependent methyltransferases"/>
    <property type="match status" value="1"/>
</dbReference>
<feature type="binding site" evidence="11">
    <location>
        <position position="366"/>
    </location>
    <ligand>
        <name>S-adenosyl-L-methionine</name>
        <dbReference type="ChEBI" id="CHEBI:59789"/>
    </ligand>
</feature>
<evidence type="ECO:0000256" key="11">
    <source>
        <dbReference type="HAMAP-Rule" id="MF_01010"/>
    </source>
</evidence>
<dbReference type="Proteomes" id="UP000242501">
    <property type="component" value="Unassembled WGS sequence"/>
</dbReference>
<dbReference type="Gene3D" id="2.40.50.1070">
    <property type="match status" value="1"/>
</dbReference>
<evidence type="ECO:0000256" key="7">
    <source>
        <dbReference type="ARBA" id="ARBA00023004"/>
    </source>
</evidence>
<keyword evidence="5 11" id="KW-0949">S-adenosyl-L-methionine</keyword>
<feature type="active site" description="Nucleophile" evidence="11 12">
    <location>
        <position position="413"/>
    </location>
</feature>
<organism evidence="14 15">
    <name type="scientific">Acinetobacter boissieri</name>
    <dbReference type="NCBI Taxonomy" id="1219383"/>
    <lineage>
        <taxon>Bacteria</taxon>
        <taxon>Pseudomonadati</taxon>
        <taxon>Pseudomonadota</taxon>
        <taxon>Gammaproteobacteria</taxon>
        <taxon>Moraxellales</taxon>
        <taxon>Moraxellaceae</taxon>
        <taxon>Acinetobacter</taxon>
    </lineage>
</organism>
<dbReference type="FunFam" id="3.40.50.150:FF:000009">
    <property type="entry name" value="23S rRNA (Uracil(1939)-C(5))-methyltransferase RlmD"/>
    <property type="match status" value="1"/>
</dbReference>
<feature type="binding site" evidence="11 12">
    <location>
        <position position="387"/>
    </location>
    <ligand>
        <name>S-adenosyl-L-methionine</name>
        <dbReference type="ChEBI" id="CHEBI:59789"/>
    </ligand>
</feature>
<keyword evidence="7 11" id="KW-0408">Iron</keyword>
<accession>A0A1G6K0R1</accession>
<dbReference type="CDD" id="cd02440">
    <property type="entry name" value="AdoMet_MTases"/>
    <property type="match status" value="1"/>
</dbReference>
<proteinExistence type="inferred from homology"/>
<comment type="catalytic activity">
    <reaction evidence="9 11">
        <text>uridine(1939) in 23S rRNA + S-adenosyl-L-methionine = 5-methyluridine(1939) in 23S rRNA + S-adenosyl-L-homocysteine + H(+)</text>
        <dbReference type="Rhea" id="RHEA:42908"/>
        <dbReference type="Rhea" id="RHEA-COMP:10278"/>
        <dbReference type="Rhea" id="RHEA-COMP:10279"/>
        <dbReference type="ChEBI" id="CHEBI:15378"/>
        <dbReference type="ChEBI" id="CHEBI:57856"/>
        <dbReference type="ChEBI" id="CHEBI:59789"/>
        <dbReference type="ChEBI" id="CHEBI:65315"/>
        <dbReference type="ChEBI" id="CHEBI:74447"/>
        <dbReference type="EC" id="2.1.1.190"/>
    </reaction>
</comment>
<dbReference type="STRING" id="1219383.SAMN05421733_11331"/>
<keyword evidence="3 11" id="KW-0489">Methyltransferase</keyword>
<evidence type="ECO:0000256" key="9">
    <source>
        <dbReference type="ARBA" id="ARBA00052756"/>
    </source>
</evidence>
<dbReference type="Gene3D" id="3.40.50.150">
    <property type="entry name" value="Vaccinia Virus protein VP39"/>
    <property type="match status" value="1"/>
</dbReference>
<dbReference type="Gene3D" id="2.40.50.140">
    <property type="entry name" value="Nucleic acid-binding proteins"/>
    <property type="match status" value="1"/>
</dbReference>
<dbReference type="PROSITE" id="PS51687">
    <property type="entry name" value="SAM_MT_RNA_M5U"/>
    <property type="match status" value="1"/>
</dbReference>
<feature type="binding site" evidence="11">
    <location>
        <position position="98"/>
    </location>
    <ligand>
        <name>[4Fe-4S] cluster</name>
        <dbReference type="ChEBI" id="CHEBI:49883"/>
    </ligand>
</feature>
<evidence type="ECO:0000256" key="8">
    <source>
        <dbReference type="ARBA" id="ARBA00023014"/>
    </source>
</evidence>
<evidence type="ECO:0000256" key="6">
    <source>
        <dbReference type="ARBA" id="ARBA00022723"/>
    </source>
</evidence>
<feature type="binding site" evidence="11">
    <location>
        <position position="320"/>
    </location>
    <ligand>
        <name>S-adenosyl-L-methionine</name>
        <dbReference type="ChEBI" id="CHEBI:59789"/>
    </ligand>
</feature>
<evidence type="ECO:0000256" key="12">
    <source>
        <dbReference type="PROSITE-ProRule" id="PRU01024"/>
    </source>
</evidence>
<dbReference type="Pfam" id="PF05958">
    <property type="entry name" value="tRNA_U5-meth_tr"/>
    <property type="match status" value="1"/>
</dbReference>
<dbReference type="InterPro" id="IPR001566">
    <property type="entry name" value="23S_rRNA_MeTrfase_RlmD"/>
</dbReference>
<keyword evidence="1 11" id="KW-0004">4Fe-4S</keyword>
<keyword evidence="4 11" id="KW-0808">Transferase</keyword>
<dbReference type="InterPro" id="IPR029063">
    <property type="entry name" value="SAM-dependent_MTases_sf"/>
</dbReference>
<evidence type="ECO:0000256" key="4">
    <source>
        <dbReference type="ARBA" id="ARBA00022679"/>
    </source>
</evidence>
<dbReference type="GO" id="GO:0051539">
    <property type="term" value="F:4 iron, 4 sulfur cluster binding"/>
    <property type="evidence" value="ECO:0007669"/>
    <property type="project" value="UniProtKB-KW"/>
</dbReference>
<keyword evidence="6 11" id="KW-0479">Metal-binding</keyword>
<dbReference type="InterPro" id="IPR012340">
    <property type="entry name" value="NA-bd_OB-fold"/>
</dbReference>
<dbReference type="PANTHER" id="PTHR11061:SF49">
    <property type="entry name" value="23S RRNA (URACIL(1939)-C(5))-METHYLTRANSFERASE RLMD"/>
    <property type="match status" value="1"/>
</dbReference>
<dbReference type="EC" id="2.1.1.190" evidence="11"/>
<evidence type="ECO:0000256" key="10">
    <source>
        <dbReference type="ARBA" id="ARBA00059995"/>
    </source>
</evidence>
<feature type="binding site" evidence="11 12">
    <location>
        <position position="339"/>
    </location>
    <ligand>
        <name>S-adenosyl-L-methionine</name>
        <dbReference type="ChEBI" id="CHEBI:59789"/>
    </ligand>
</feature>
<feature type="binding site" evidence="11 12">
    <location>
        <position position="315"/>
    </location>
    <ligand>
        <name>S-adenosyl-L-methionine</name>
        <dbReference type="ChEBI" id="CHEBI:59789"/>
    </ligand>
</feature>
<feature type="active site" evidence="13">
    <location>
        <position position="413"/>
    </location>
</feature>
<dbReference type="PROSITE" id="PS01230">
    <property type="entry name" value="TRMA_1"/>
    <property type="match status" value="1"/>
</dbReference>